<dbReference type="Proteomes" id="UP001054945">
    <property type="component" value="Unassembled WGS sequence"/>
</dbReference>
<evidence type="ECO:0000313" key="2">
    <source>
        <dbReference type="Proteomes" id="UP001054945"/>
    </source>
</evidence>
<accession>A0AAV4X5W6</accession>
<evidence type="ECO:0000313" key="1">
    <source>
        <dbReference type="EMBL" id="GIY90236.1"/>
    </source>
</evidence>
<gene>
    <name evidence="1" type="ORF">CEXT_186911</name>
</gene>
<protein>
    <submittedName>
        <fullName evidence="1">Uncharacterized protein</fullName>
    </submittedName>
</protein>
<organism evidence="1 2">
    <name type="scientific">Caerostris extrusa</name>
    <name type="common">Bark spider</name>
    <name type="synonym">Caerostris bankana</name>
    <dbReference type="NCBI Taxonomy" id="172846"/>
    <lineage>
        <taxon>Eukaryota</taxon>
        <taxon>Metazoa</taxon>
        <taxon>Ecdysozoa</taxon>
        <taxon>Arthropoda</taxon>
        <taxon>Chelicerata</taxon>
        <taxon>Arachnida</taxon>
        <taxon>Araneae</taxon>
        <taxon>Araneomorphae</taxon>
        <taxon>Entelegynae</taxon>
        <taxon>Araneoidea</taxon>
        <taxon>Araneidae</taxon>
        <taxon>Caerostris</taxon>
    </lineage>
</organism>
<proteinExistence type="predicted"/>
<comment type="caution">
    <text evidence="1">The sequence shown here is derived from an EMBL/GenBank/DDBJ whole genome shotgun (WGS) entry which is preliminary data.</text>
</comment>
<dbReference type="EMBL" id="BPLR01017304">
    <property type="protein sequence ID" value="GIY90236.1"/>
    <property type="molecule type" value="Genomic_DNA"/>
</dbReference>
<name>A0AAV4X5W6_CAEEX</name>
<sequence length="68" mass="7310">MWVGCRFHSSPMSLYMKWGVVTDLTSSLLTSLALASLRLPEGLGPDLSRVMTWCLDVSSSGWSAGSSS</sequence>
<reference evidence="1 2" key="1">
    <citation type="submission" date="2021-06" db="EMBL/GenBank/DDBJ databases">
        <title>Caerostris extrusa draft genome.</title>
        <authorList>
            <person name="Kono N."/>
            <person name="Arakawa K."/>
        </authorList>
    </citation>
    <scope>NUCLEOTIDE SEQUENCE [LARGE SCALE GENOMIC DNA]</scope>
</reference>
<keyword evidence="2" id="KW-1185">Reference proteome</keyword>
<dbReference type="AlphaFoldDB" id="A0AAV4X5W6"/>